<gene>
    <name evidence="9" type="ORF">C900_03950</name>
</gene>
<evidence type="ECO:0000259" key="8">
    <source>
        <dbReference type="Pfam" id="PF12704"/>
    </source>
</evidence>
<keyword evidence="10" id="KW-1185">Reference proteome</keyword>
<dbReference type="Pfam" id="PF12704">
    <property type="entry name" value="MacB_PCD"/>
    <property type="match status" value="1"/>
</dbReference>
<dbReference type="NCBIfam" id="NF038404">
    <property type="entry name" value="perm_prefix_2"/>
    <property type="match status" value="1"/>
</dbReference>
<feature type="transmembrane region" description="Helical" evidence="6">
    <location>
        <begin position="745"/>
        <end position="766"/>
    </location>
</feature>
<dbReference type="PANTHER" id="PTHR30572:SF18">
    <property type="entry name" value="ABC-TYPE MACROLIDE FAMILY EXPORT SYSTEM PERMEASE COMPONENT 2"/>
    <property type="match status" value="1"/>
</dbReference>
<comment type="caution">
    <text evidence="9">The sequence shown here is derived from an EMBL/GenBank/DDBJ whole genome shotgun (WGS) entry which is preliminary data.</text>
</comment>
<dbReference type="GO" id="GO:0005886">
    <property type="term" value="C:plasma membrane"/>
    <property type="evidence" value="ECO:0007669"/>
    <property type="project" value="UniProtKB-SubCell"/>
</dbReference>
<protein>
    <submittedName>
        <fullName evidence="9">Putative ABC transporter permease</fullName>
    </submittedName>
</protein>
<evidence type="ECO:0000313" key="10">
    <source>
        <dbReference type="Proteomes" id="UP000011135"/>
    </source>
</evidence>
<dbReference type="STRING" id="1237149.C900_03950"/>
<keyword evidence="4 6" id="KW-1133">Transmembrane helix</keyword>
<keyword evidence="2" id="KW-1003">Cell membrane</keyword>
<dbReference type="Proteomes" id="UP000011135">
    <property type="component" value="Unassembled WGS sequence"/>
</dbReference>
<feature type="transmembrane region" description="Helical" evidence="6">
    <location>
        <begin position="359"/>
        <end position="381"/>
    </location>
</feature>
<feature type="domain" description="MacB-like periplasmic core" evidence="8">
    <location>
        <begin position="97"/>
        <end position="319"/>
    </location>
</feature>
<name>L8JN80_9BACT</name>
<evidence type="ECO:0000259" key="7">
    <source>
        <dbReference type="Pfam" id="PF02687"/>
    </source>
</evidence>
<feature type="transmembrane region" description="Helical" evidence="6">
    <location>
        <begin position="828"/>
        <end position="848"/>
    </location>
</feature>
<feature type="transmembrane region" description="Helical" evidence="6">
    <location>
        <begin position="797"/>
        <end position="816"/>
    </location>
</feature>
<evidence type="ECO:0000256" key="5">
    <source>
        <dbReference type="ARBA" id="ARBA00023136"/>
    </source>
</evidence>
<dbReference type="EMBL" id="AMZN01000055">
    <property type="protein sequence ID" value="ELR70265.1"/>
    <property type="molecule type" value="Genomic_DNA"/>
</dbReference>
<dbReference type="InterPro" id="IPR050250">
    <property type="entry name" value="Macrolide_Exporter_MacB"/>
</dbReference>
<dbReference type="eggNOG" id="COG0577">
    <property type="taxonomic scope" value="Bacteria"/>
</dbReference>
<evidence type="ECO:0000256" key="6">
    <source>
        <dbReference type="SAM" id="Phobius"/>
    </source>
</evidence>
<reference evidence="9 10" key="1">
    <citation type="submission" date="2012-12" db="EMBL/GenBank/DDBJ databases">
        <title>Genome assembly of Fulvivirga imtechensis AK7.</title>
        <authorList>
            <person name="Nupur N."/>
            <person name="Khatri I."/>
            <person name="Kumar R."/>
            <person name="Subramanian S."/>
            <person name="Pinnaka A."/>
        </authorList>
    </citation>
    <scope>NUCLEOTIDE SEQUENCE [LARGE SCALE GENOMIC DNA]</scope>
    <source>
        <strain evidence="9 10">AK7</strain>
    </source>
</reference>
<accession>L8JN80</accession>
<dbReference type="Pfam" id="PF02687">
    <property type="entry name" value="FtsX"/>
    <property type="match status" value="2"/>
</dbReference>
<evidence type="ECO:0000313" key="9">
    <source>
        <dbReference type="EMBL" id="ELR70265.1"/>
    </source>
</evidence>
<keyword evidence="3 6" id="KW-0812">Transmembrane</keyword>
<dbReference type="AlphaFoldDB" id="L8JN80"/>
<feature type="transmembrane region" description="Helical" evidence="6">
    <location>
        <begin position="96"/>
        <end position="117"/>
    </location>
</feature>
<sequence length="865" mass="97514">MNNNKYIPPRLAERLLLWFLRNDLAEEVSGDLEERFYKTAAKKSLSKAKLNYWYQVFHYLRPFAIKKYRSNSNPFIMYQHNFKLTYRNFIKYKTSFFINLIGLTTGLSSALLIFLWVSDELAMDKLHEKDEQLYQVFLTHEENSSLRTGPETQGLLAEALLAEVPEVVMAAADTETEWFGDNFAVSNGEEVIKAKGKFSGEDYFNLFSYKFKHGIPDRALSDKSSIVITESLALKLFNTTQVVGKTVEWHLLHLQGEASISAVLEDLPSNSSEQFNFVLPFSIYKDIIGDGMHWGNFNAYTYVELAKDININALNHKIASFVKDRDEGSNVSPFFKQFSSNYLYGTFNNGIQTGGRITYVRLFSVIAIFILVIACINFMNLSTARASRRLKEIGIKKTLGAGRVSLIFQHMGEAVLITFFALFLASLLTFMILPEFNELTGKQLSLQFTPEIIGAAILIGLFTGLLAGSYPALYLSGFKPVSILKGKLNASFGEVWIRKGLVVFQFALSVIMIVGVLVVFQQIRFIQTKSLGYSKDNILKIPVEGKAVDNMATFFDELKNLPGVLNATATTHSMVESGAYTTGIHWEGKDPDVPIRFEQARVYYDFVETLGIKVLEGRSFSKKFGNEQSKIIFNESAIEAMDMQDPVGKKIIMWGKEKEIIGVVKDFHYASLHTPVEPMLFYFEQQPPHSALVKIDGENIQEAIANIQSFYKTFNPGYMLDYKFLDQNYQAQYIAEQRVSVLSQYFAGIAIVISCLGLFGLAAFTAERRQKEIGIRKILGAGNFSIVTLLSGDFTKMVLVAVCLALPVSYFLAQYWLSGFAYKIDLHWWLFGLAGVAALVIAWLTVGFQTLKTANINPVQCLKDE</sequence>
<evidence type="ECO:0000256" key="3">
    <source>
        <dbReference type="ARBA" id="ARBA00022692"/>
    </source>
</evidence>
<feature type="transmembrane region" description="Helical" evidence="6">
    <location>
        <begin position="453"/>
        <end position="475"/>
    </location>
</feature>
<comment type="subcellular location">
    <subcellularLocation>
        <location evidence="1">Cell membrane</location>
        <topology evidence="1">Multi-pass membrane protein</topology>
    </subcellularLocation>
</comment>
<dbReference type="PANTHER" id="PTHR30572">
    <property type="entry name" value="MEMBRANE COMPONENT OF TRANSPORTER-RELATED"/>
    <property type="match status" value="1"/>
</dbReference>
<dbReference type="GO" id="GO:0022857">
    <property type="term" value="F:transmembrane transporter activity"/>
    <property type="evidence" value="ECO:0007669"/>
    <property type="project" value="TreeGrafter"/>
</dbReference>
<keyword evidence="5 6" id="KW-0472">Membrane</keyword>
<evidence type="ECO:0000256" key="4">
    <source>
        <dbReference type="ARBA" id="ARBA00022989"/>
    </source>
</evidence>
<feature type="domain" description="ABC3 transporter permease C-terminal" evidence="7">
    <location>
        <begin position="365"/>
        <end position="478"/>
    </location>
</feature>
<organism evidence="9 10">
    <name type="scientific">Fulvivirga imtechensis AK7</name>
    <dbReference type="NCBI Taxonomy" id="1237149"/>
    <lineage>
        <taxon>Bacteria</taxon>
        <taxon>Pseudomonadati</taxon>
        <taxon>Bacteroidota</taxon>
        <taxon>Cytophagia</taxon>
        <taxon>Cytophagales</taxon>
        <taxon>Fulvivirgaceae</taxon>
        <taxon>Fulvivirga</taxon>
    </lineage>
</organism>
<dbReference type="InterPro" id="IPR025857">
    <property type="entry name" value="MacB_PCD"/>
</dbReference>
<feature type="transmembrane region" description="Helical" evidence="6">
    <location>
        <begin position="414"/>
        <end position="433"/>
    </location>
</feature>
<feature type="transmembrane region" description="Helical" evidence="6">
    <location>
        <begin position="496"/>
        <end position="520"/>
    </location>
</feature>
<proteinExistence type="predicted"/>
<dbReference type="InterPro" id="IPR047699">
    <property type="entry name" value="Permease_put_prefix"/>
</dbReference>
<dbReference type="RefSeq" id="WP_009581361.1">
    <property type="nucleotide sequence ID" value="NZ_AMZN01000055.1"/>
</dbReference>
<dbReference type="PATRIC" id="fig|1237149.3.peg.3712"/>
<evidence type="ECO:0000256" key="2">
    <source>
        <dbReference type="ARBA" id="ARBA00022475"/>
    </source>
</evidence>
<feature type="domain" description="ABC3 transporter permease C-terminal" evidence="7">
    <location>
        <begin position="746"/>
        <end position="858"/>
    </location>
</feature>
<evidence type="ECO:0000256" key="1">
    <source>
        <dbReference type="ARBA" id="ARBA00004651"/>
    </source>
</evidence>
<dbReference type="InterPro" id="IPR003838">
    <property type="entry name" value="ABC3_permease_C"/>
</dbReference>